<keyword evidence="1" id="KW-0812">Transmembrane</keyword>
<sequence>MKQRKPTGHWRRWHRWLGLLVALPVLVLSVTGVLLNHIESLDWADDPLPSWLARSYGVPLSEQIHGSQVDGHWYAQTGERLFMDGSAVASCLAPFQGAVAAQGLTVAGCGGDLLLLQGSEQVERLRPGQGVPAFTRLGVAGEALVLETESRLLRFGLENLNSVVLAVSDWQPAVIEPLPAVLQPRLQAASVPASLNWQRLLQDLHAGRVFGWAGQLVMDLAALLLVILALTGVIIWSRSR</sequence>
<proteinExistence type="predicted"/>
<keyword evidence="1" id="KW-0472">Membrane</keyword>
<dbReference type="PANTHER" id="PTHR40115:SF1">
    <property type="entry name" value="INNER MEMBRANE PROTEIN WITH PEPSY TM HELIX"/>
    <property type="match status" value="1"/>
</dbReference>
<gene>
    <name evidence="2" type="ORF">T9A_02469</name>
</gene>
<name>A0ABR4WAT2_9GAMM</name>
<reference evidence="2 3" key="1">
    <citation type="submission" date="2012-09" db="EMBL/GenBank/DDBJ databases">
        <title>Genome Sequence of alkane-degrading Bacterium Alcanivorax jadensis T9.</title>
        <authorList>
            <person name="Lai Q."/>
            <person name="Shao Z."/>
        </authorList>
    </citation>
    <scope>NUCLEOTIDE SEQUENCE [LARGE SCALE GENOMIC DNA]</scope>
    <source>
        <strain evidence="2 3">T9</strain>
    </source>
</reference>
<keyword evidence="1" id="KW-1133">Transmembrane helix</keyword>
<dbReference type="InterPro" id="IPR005625">
    <property type="entry name" value="PepSY-ass_TM"/>
</dbReference>
<comment type="caution">
    <text evidence="2">The sequence shown here is derived from an EMBL/GenBank/DDBJ whole genome shotgun (WGS) entry which is preliminary data.</text>
</comment>
<dbReference type="PANTHER" id="PTHR40115">
    <property type="entry name" value="INNER MEMBRANE PROTEIN WITH PEPSY TM HELIX"/>
    <property type="match status" value="1"/>
</dbReference>
<dbReference type="InterPro" id="IPR032307">
    <property type="entry name" value="PepSY_TM-like_2"/>
</dbReference>
<dbReference type="Proteomes" id="UP000029443">
    <property type="component" value="Unassembled WGS sequence"/>
</dbReference>
<accession>A0ABR4WAT2</accession>
<evidence type="ECO:0000313" key="3">
    <source>
        <dbReference type="Proteomes" id="UP000029443"/>
    </source>
</evidence>
<dbReference type="RefSeq" id="WP_035248917.1">
    <property type="nucleotide sequence ID" value="NZ_ARXU01000010.1"/>
</dbReference>
<evidence type="ECO:0000256" key="1">
    <source>
        <dbReference type="SAM" id="Phobius"/>
    </source>
</evidence>
<dbReference type="EMBL" id="ARXU01000010">
    <property type="protein sequence ID" value="KGD60513.1"/>
    <property type="molecule type" value="Genomic_DNA"/>
</dbReference>
<dbReference type="Pfam" id="PF03929">
    <property type="entry name" value="PepSY_TM"/>
    <property type="match status" value="1"/>
</dbReference>
<protein>
    <submittedName>
        <fullName evidence="2">PepSY-associated TM helix family protein</fullName>
    </submittedName>
</protein>
<organism evidence="2 3">
    <name type="scientific">Alcanivorax jadensis T9</name>
    <dbReference type="NCBI Taxonomy" id="1177181"/>
    <lineage>
        <taxon>Bacteria</taxon>
        <taxon>Pseudomonadati</taxon>
        <taxon>Pseudomonadota</taxon>
        <taxon>Gammaproteobacteria</taxon>
        <taxon>Oceanospirillales</taxon>
        <taxon>Alcanivoracaceae</taxon>
        <taxon>Alcanivorax</taxon>
    </lineage>
</organism>
<evidence type="ECO:0000313" key="2">
    <source>
        <dbReference type="EMBL" id="KGD60513.1"/>
    </source>
</evidence>
<keyword evidence="3" id="KW-1185">Reference proteome</keyword>
<feature type="transmembrane region" description="Helical" evidence="1">
    <location>
        <begin position="209"/>
        <end position="236"/>
    </location>
</feature>